<protein>
    <submittedName>
        <fullName evidence="10">DnaN DNA polymerase sliding clamp subunit (PCNA homolog)</fullName>
    </submittedName>
</protein>
<keyword evidence="6" id="KW-0235">DNA replication</keyword>
<dbReference type="SUPFAM" id="SSF55979">
    <property type="entry name" value="DNA clamp"/>
    <property type="match status" value="3"/>
</dbReference>
<evidence type="ECO:0000256" key="1">
    <source>
        <dbReference type="ARBA" id="ARBA00004496"/>
    </source>
</evidence>
<dbReference type="GO" id="GO:0006271">
    <property type="term" value="P:DNA strand elongation involved in DNA replication"/>
    <property type="evidence" value="ECO:0007669"/>
    <property type="project" value="TreeGrafter"/>
</dbReference>
<keyword evidence="8" id="KW-0238">DNA-binding</keyword>
<evidence type="ECO:0000256" key="3">
    <source>
        <dbReference type="ARBA" id="ARBA00022490"/>
    </source>
</evidence>
<keyword evidence="5" id="KW-0548">Nucleotidyltransferase</keyword>
<dbReference type="InterPro" id="IPR001001">
    <property type="entry name" value="DNA_polIII_beta"/>
</dbReference>
<evidence type="ECO:0000256" key="5">
    <source>
        <dbReference type="ARBA" id="ARBA00022695"/>
    </source>
</evidence>
<organism evidence="10">
    <name type="scientific">uncultured Caudovirales phage</name>
    <dbReference type="NCBI Taxonomy" id="2100421"/>
    <lineage>
        <taxon>Viruses</taxon>
        <taxon>Duplodnaviria</taxon>
        <taxon>Heunggongvirae</taxon>
        <taxon>Uroviricota</taxon>
        <taxon>Caudoviricetes</taxon>
        <taxon>Peduoviridae</taxon>
        <taxon>Maltschvirus</taxon>
        <taxon>Maltschvirus maltsch</taxon>
    </lineage>
</organism>
<evidence type="ECO:0000256" key="2">
    <source>
        <dbReference type="ARBA" id="ARBA00010752"/>
    </source>
</evidence>
<reference evidence="10" key="1">
    <citation type="submission" date="2020-04" db="EMBL/GenBank/DDBJ databases">
        <authorList>
            <person name="Chiriac C."/>
            <person name="Salcher M."/>
            <person name="Ghai R."/>
            <person name="Kavagutti S V."/>
        </authorList>
    </citation>
    <scope>NUCLEOTIDE SEQUENCE</scope>
</reference>
<dbReference type="GO" id="GO:0009360">
    <property type="term" value="C:DNA polymerase III complex"/>
    <property type="evidence" value="ECO:0007669"/>
    <property type="project" value="InterPro"/>
</dbReference>
<dbReference type="InterPro" id="IPR046938">
    <property type="entry name" value="DNA_clamp_sf"/>
</dbReference>
<dbReference type="GO" id="GO:0008408">
    <property type="term" value="F:3'-5' exonuclease activity"/>
    <property type="evidence" value="ECO:0007669"/>
    <property type="project" value="InterPro"/>
</dbReference>
<sequence>MKKITVRVAVLMAMIKKVKGVVVEHPTPPVLSNIKIEVTGPRMVVTGSDLVVTLIDEVEVINLGNNDTYSYLLPFKYFSDVCATLTDEEVTLELNDKKKTAPLLTLSTAADNFKINCRPAADYPEMPVYAEHNSVGVSADFMNTLHLAMATTGMDPKKEVVQHVWLRIEPSKLTVASSDLYVAYEKTFAAETTTNKDLILDKKIIQNTKSFKDATMSWSDTHVFFAAGRSVIIGTLYDMQIPNYKAIIPGNLPNLTVNTEALRLAMKKLALSGTWATWQMKGATDAIVMEAVDILYNNEIRVVFPANYSGDCETIMLTPSRLLTLLGQINYTTISLAVIAYNQAVVLSSDSDDTYRAIIMPNTNNKK</sequence>
<feature type="domain" description="DNA polymerase III beta sliding clamp N-terminal" evidence="9">
    <location>
        <begin position="3"/>
        <end position="127"/>
    </location>
</feature>
<name>A0A6J5KWN4_9CAUD</name>
<dbReference type="GO" id="GO:0003677">
    <property type="term" value="F:DNA binding"/>
    <property type="evidence" value="ECO:0007669"/>
    <property type="project" value="UniProtKB-KW"/>
</dbReference>
<evidence type="ECO:0000256" key="8">
    <source>
        <dbReference type="ARBA" id="ARBA00023125"/>
    </source>
</evidence>
<evidence type="ECO:0000259" key="9">
    <source>
        <dbReference type="Pfam" id="PF00712"/>
    </source>
</evidence>
<evidence type="ECO:0000256" key="6">
    <source>
        <dbReference type="ARBA" id="ARBA00022705"/>
    </source>
</evidence>
<dbReference type="SMART" id="SM00480">
    <property type="entry name" value="POL3Bc"/>
    <property type="match status" value="1"/>
</dbReference>
<evidence type="ECO:0000313" key="10">
    <source>
        <dbReference type="EMBL" id="CAB4126451.1"/>
    </source>
</evidence>
<dbReference type="CDD" id="cd00140">
    <property type="entry name" value="beta_clamp"/>
    <property type="match status" value="1"/>
</dbReference>
<keyword evidence="3" id="KW-0963">Cytoplasm</keyword>
<comment type="similarity">
    <text evidence="2">Belongs to the beta sliding clamp family.</text>
</comment>
<evidence type="ECO:0000256" key="7">
    <source>
        <dbReference type="ARBA" id="ARBA00022932"/>
    </source>
</evidence>
<dbReference type="PANTHER" id="PTHR30478:SF0">
    <property type="entry name" value="BETA SLIDING CLAMP"/>
    <property type="match status" value="1"/>
</dbReference>
<gene>
    <name evidence="10" type="ORF">UFOVP74_12</name>
</gene>
<accession>A0A6J5KWN4</accession>
<keyword evidence="7" id="KW-0239">DNA-directed DNA polymerase</keyword>
<dbReference type="Gene3D" id="3.70.10.10">
    <property type="match status" value="1"/>
</dbReference>
<dbReference type="Pfam" id="PF00712">
    <property type="entry name" value="DNA_pol3_beta"/>
    <property type="match status" value="1"/>
</dbReference>
<comment type="subcellular location">
    <subcellularLocation>
        <location evidence="1">Cytoplasm</location>
    </subcellularLocation>
</comment>
<dbReference type="EMBL" id="LR796196">
    <property type="protein sequence ID" value="CAB4126451.1"/>
    <property type="molecule type" value="Genomic_DNA"/>
</dbReference>
<dbReference type="PANTHER" id="PTHR30478">
    <property type="entry name" value="DNA POLYMERASE III SUBUNIT BETA"/>
    <property type="match status" value="1"/>
</dbReference>
<evidence type="ECO:0000256" key="4">
    <source>
        <dbReference type="ARBA" id="ARBA00022679"/>
    </source>
</evidence>
<keyword evidence="4" id="KW-0808">Transferase</keyword>
<proteinExistence type="inferred from homology"/>
<dbReference type="GO" id="GO:0003887">
    <property type="term" value="F:DNA-directed DNA polymerase activity"/>
    <property type="evidence" value="ECO:0007669"/>
    <property type="project" value="UniProtKB-KW"/>
</dbReference>
<dbReference type="InterPro" id="IPR022634">
    <property type="entry name" value="DNA_polIII_beta_N"/>
</dbReference>
<dbReference type="Gene3D" id="3.10.150.10">
    <property type="entry name" value="DNA Polymerase III, subunit A, domain 2"/>
    <property type="match status" value="1"/>
</dbReference>